<keyword evidence="4" id="KW-0813">Transport</keyword>
<dbReference type="Gene3D" id="1.20.1720.10">
    <property type="entry name" value="Multidrug resistance protein D"/>
    <property type="match status" value="1"/>
</dbReference>
<feature type="transmembrane region" description="Helical" evidence="9">
    <location>
        <begin position="308"/>
        <end position="327"/>
    </location>
</feature>
<evidence type="ECO:0000256" key="5">
    <source>
        <dbReference type="ARBA" id="ARBA00022475"/>
    </source>
</evidence>
<feature type="transmembrane region" description="Helical" evidence="9">
    <location>
        <begin position="191"/>
        <end position="211"/>
    </location>
</feature>
<evidence type="ECO:0000256" key="8">
    <source>
        <dbReference type="ARBA" id="ARBA00023136"/>
    </source>
</evidence>
<evidence type="ECO:0000256" key="9">
    <source>
        <dbReference type="SAM" id="Phobius"/>
    </source>
</evidence>
<dbReference type="EMBL" id="QEIN01000441">
    <property type="protein sequence ID" value="RCV47919.1"/>
    <property type="molecule type" value="Genomic_DNA"/>
</dbReference>
<comment type="subcellular location">
    <subcellularLocation>
        <location evidence="1">Cell membrane</location>
        <topology evidence="1">Multi-pass membrane protein</topology>
    </subcellularLocation>
</comment>
<gene>
    <name evidence="11" type="ORF">DEF24_26710</name>
</gene>
<feature type="transmembrane region" description="Helical" evidence="9">
    <location>
        <begin position="277"/>
        <end position="296"/>
    </location>
</feature>
<dbReference type="PANTHER" id="PTHR23502:SF132">
    <property type="entry name" value="POLYAMINE TRANSPORTER 2-RELATED"/>
    <property type="match status" value="1"/>
</dbReference>
<feature type="transmembrane region" description="Helical" evidence="9">
    <location>
        <begin position="34"/>
        <end position="51"/>
    </location>
</feature>
<dbReference type="InterPro" id="IPR001958">
    <property type="entry name" value="Tet-R_TetA/multi-R_MdtG-like"/>
</dbReference>
<dbReference type="GO" id="GO:1990961">
    <property type="term" value="P:xenobiotic detoxification by transmembrane export across the plasma membrane"/>
    <property type="evidence" value="ECO:0007669"/>
    <property type="project" value="InterPro"/>
</dbReference>
<feature type="non-terminal residue" evidence="11">
    <location>
        <position position="410"/>
    </location>
</feature>
<feature type="transmembrane region" description="Helical" evidence="9">
    <location>
        <begin position="387"/>
        <end position="408"/>
    </location>
</feature>
<dbReference type="RefSeq" id="WP_114433771.1">
    <property type="nucleotide sequence ID" value="NZ_QEIN01000441.1"/>
</dbReference>
<protein>
    <submittedName>
        <fullName evidence="11">Bcr/CflA family drug resistance efflux transporter</fullName>
    </submittedName>
</protein>
<dbReference type="NCBIfam" id="TIGR00710">
    <property type="entry name" value="efflux_Bcr_CflA"/>
    <property type="match status" value="1"/>
</dbReference>
<evidence type="ECO:0000256" key="3">
    <source>
        <dbReference type="ARBA" id="ARBA00007520"/>
    </source>
</evidence>
<evidence type="ECO:0000256" key="7">
    <source>
        <dbReference type="ARBA" id="ARBA00022989"/>
    </source>
</evidence>
<dbReference type="InterPro" id="IPR005829">
    <property type="entry name" value="Sugar_transporter_CS"/>
</dbReference>
<dbReference type="PRINTS" id="PR01035">
    <property type="entry name" value="TCRTETA"/>
</dbReference>
<keyword evidence="5" id="KW-1003">Cell membrane</keyword>
<evidence type="ECO:0000313" key="11">
    <source>
        <dbReference type="EMBL" id="RCV47919.1"/>
    </source>
</evidence>
<organism evidence="11 12">
    <name type="scientific">Marinitenerispora sediminis</name>
    <dbReference type="NCBI Taxonomy" id="1931232"/>
    <lineage>
        <taxon>Bacteria</taxon>
        <taxon>Bacillati</taxon>
        <taxon>Actinomycetota</taxon>
        <taxon>Actinomycetes</taxon>
        <taxon>Streptosporangiales</taxon>
        <taxon>Nocardiopsidaceae</taxon>
        <taxon>Marinitenerispora</taxon>
    </lineage>
</organism>
<dbReference type="Proteomes" id="UP000253318">
    <property type="component" value="Unassembled WGS sequence"/>
</dbReference>
<feature type="transmembrane region" description="Helical" evidence="9">
    <location>
        <begin position="128"/>
        <end position="149"/>
    </location>
</feature>
<dbReference type="CDD" id="cd17320">
    <property type="entry name" value="MFS_MdfA_MDR_like"/>
    <property type="match status" value="1"/>
</dbReference>
<dbReference type="InterPro" id="IPR011701">
    <property type="entry name" value="MFS"/>
</dbReference>
<evidence type="ECO:0000256" key="1">
    <source>
        <dbReference type="ARBA" id="ARBA00004651"/>
    </source>
</evidence>
<dbReference type="PANTHER" id="PTHR23502">
    <property type="entry name" value="MAJOR FACILITATOR SUPERFAMILY"/>
    <property type="match status" value="1"/>
</dbReference>
<comment type="similarity">
    <text evidence="3">Belongs to the major facilitator superfamily. TCR/Tet family.</text>
</comment>
<dbReference type="OrthoDB" id="9814303at2"/>
<feature type="transmembrane region" description="Helical" evidence="9">
    <location>
        <begin position="102"/>
        <end position="122"/>
    </location>
</feature>
<comment type="caution">
    <text evidence="11">The sequence shown here is derived from an EMBL/GenBank/DDBJ whole genome shotgun (WGS) entry which is preliminary data.</text>
</comment>
<dbReference type="FunFam" id="1.20.1720.10:FF:000005">
    <property type="entry name" value="Bcr/CflA family efflux transporter"/>
    <property type="match status" value="1"/>
</dbReference>
<accession>A0A368SXY0</accession>
<proteinExistence type="inferred from homology"/>
<dbReference type="GO" id="GO:0042910">
    <property type="term" value="F:xenobiotic transmembrane transporter activity"/>
    <property type="evidence" value="ECO:0007669"/>
    <property type="project" value="InterPro"/>
</dbReference>
<dbReference type="InterPro" id="IPR020846">
    <property type="entry name" value="MFS_dom"/>
</dbReference>
<keyword evidence="12" id="KW-1185">Reference proteome</keyword>
<evidence type="ECO:0000256" key="6">
    <source>
        <dbReference type="ARBA" id="ARBA00022692"/>
    </source>
</evidence>
<dbReference type="PROSITE" id="PS00216">
    <property type="entry name" value="SUGAR_TRANSPORT_1"/>
    <property type="match status" value="1"/>
</dbReference>
<evidence type="ECO:0000259" key="10">
    <source>
        <dbReference type="PROSITE" id="PS50850"/>
    </source>
</evidence>
<feature type="transmembrane region" description="Helical" evidence="9">
    <location>
        <begin position="239"/>
        <end position="265"/>
    </location>
</feature>
<dbReference type="GO" id="GO:0005886">
    <property type="term" value="C:plasma membrane"/>
    <property type="evidence" value="ECO:0007669"/>
    <property type="project" value="UniProtKB-SubCell"/>
</dbReference>
<dbReference type="AlphaFoldDB" id="A0A368SXY0"/>
<dbReference type="PROSITE" id="PS50850">
    <property type="entry name" value="MFS"/>
    <property type="match status" value="1"/>
</dbReference>
<feature type="transmembrane region" description="Helical" evidence="9">
    <location>
        <begin position="161"/>
        <end position="185"/>
    </location>
</feature>
<evidence type="ECO:0000256" key="2">
    <source>
        <dbReference type="ARBA" id="ARBA00006236"/>
    </source>
</evidence>
<evidence type="ECO:0000256" key="4">
    <source>
        <dbReference type="ARBA" id="ARBA00022448"/>
    </source>
</evidence>
<dbReference type="Pfam" id="PF07690">
    <property type="entry name" value="MFS_1"/>
    <property type="match status" value="1"/>
</dbReference>
<dbReference type="InterPro" id="IPR004812">
    <property type="entry name" value="Efflux_drug-R_Bcr/CmlA"/>
</dbReference>
<evidence type="ECO:0000313" key="12">
    <source>
        <dbReference type="Proteomes" id="UP000253318"/>
    </source>
</evidence>
<comment type="similarity">
    <text evidence="2">Belongs to the major facilitator superfamily. Bcr/CmlA family.</text>
</comment>
<feature type="domain" description="Major facilitator superfamily (MFS) profile" evidence="10">
    <location>
        <begin position="34"/>
        <end position="410"/>
    </location>
</feature>
<keyword evidence="8 9" id="KW-0472">Membrane</keyword>
<keyword evidence="7 9" id="KW-1133">Transmembrane helix</keyword>
<dbReference type="SUPFAM" id="SSF103473">
    <property type="entry name" value="MFS general substrate transporter"/>
    <property type="match status" value="1"/>
</dbReference>
<dbReference type="InterPro" id="IPR036259">
    <property type="entry name" value="MFS_trans_sf"/>
</dbReference>
<sequence>MTQTLPSRARSVRRVRVGPVRPAVPEAPQPRRSVALLVFVLGVLAGLGPLATDLYLPAFPQIAGDLGASEARIQLTLTSVMVGMALGQLVVGPLSDVWGRRLPLLVGIGVFTVASVLCAVAPSAGALVVLRFVQGLAGAAGAVVSRAVVRDLFEGDAAARFFSRLMLVVGLAPMLGPLLGGQLLLLGPWQLLFGVLAVSGAVSFVLVLVALPETLPVERRRGLDAGVLVRSFGGLLRDLGFVGPALTLGLNFAMTFTYISAFSFVSQEELGASAQEFALVFGVNTLGMVVGTQANAALIGRMHLSRRLLAGLVGSLLSVVVLLVLGVSGHVGLVPVTAVLFVMMVCTGFVSPNATTLAISSQPASVAGTGSALLGTLQFAVGGGLAALAGLTGSGGASLVSMAVVMLVTG</sequence>
<reference evidence="11 12" key="1">
    <citation type="submission" date="2018-04" db="EMBL/GenBank/DDBJ databases">
        <title>Novel actinobacteria from marine sediment.</title>
        <authorList>
            <person name="Ng Z.Y."/>
            <person name="Tan G.Y.A."/>
        </authorList>
    </citation>
    <scope>NUCLEOTIDE SEQUENCE [LARGE SCALE GENOMIC DNA]</scope>
    <source>
        <strain evidence="11 12">TPS81</strain>
    </source>
</reference>
<name>A0A368SXY0_9ACTN</name>
<feature type="transmembrane region" description="Helical" evidence="9">
    <location>
        <begin position="71"/>
        <end position="90"/>
    </location>
</feature>
<keyword evidence="6 9" id="KW-0812">Transmembrane</keyword>